<protein>
    <submittedName>
        <fullName evidence="4">NAD(P)-binding protein</fullName>
    </submittedName>
</protein>
<evidence type="ECO:0000313" key="5">
    <source>
        <dbReference type="Proteomes" id="UP000297245"/>
    </source>
</evidence>
<organism evidence="4 5">
    <name type="scientific">Dendrothele bispora (strain CBS 962.96)</name>
    <dbReference type="NCBI Taxonomy" id="1314807"/>
    <lineage>
        <taxon>Eukaryota</taxon>
        <taxon>Fungi</taxon>
        <taxon>Dikarya</taxon>
        <taxon>Basidiomycota</taxon>
        <taxon>Agaricomycotina</taxon>
        <taxon>Agaricomycetes</taxon>
        <taxon>Agaricomycetidae</taxon>
        <taxon>Agaricales</taxon>
        <taxon>Agaricales incertae sedis</taxon>
        <taxon>Dendrothele</taxon>
    </lineage>
</organism>
<dbReference type="EMBL" id="ML180132">
    <property type="protein sequence ID" value="THU78801.1"/>
    <property type="molecule type" value="Genomic_DNA"/>
</dbReference>
<dbReference type="Proteomes" id="UP000297245">
    <property type="component" value="Unassembled WGS sequence"/>
</dbReference>
<dbReference type="InterPro" id="IPR036291">
    <property type="entry name" value="NAD(P)-bd_dom_sf"/>
</dbReference>
<accession>A0A4S8KT00</accession>
<keyword evidence="5" id="KW-1185">Reference proteome</keyword>
<dbReference type="OrthoDB" id="2735536at2759"/>
<keyword evidence="1" id="KW-0560">Oxidoreductase</keyword>
<dbReference type="InterPro" id="IPR001509">
    <property type="entry name" value="Epimerase_deHydtase"/>
</dbReference>
<dbReference type="GO" id="GO:0016616">
    <property type="term" value="F:oxidoreductase activity, acting on the CH-OH group of donors, NAD or NADP as acceptor"/>
    <property type="evidence" value="ECO:0007669"/>
    <property type="project" value="TreeGrafter"/>
</dbReference>
<dbReference type="InterPro" id="IPR050425">
    <property type="entry name" value="NAD(P)_dehydrat-like"/>
</dbReference>
<gene>
    <name evidence="4" type="ORF">K435DRAFT_886004</name>
</gene>
<dbReference type="SUPFAM" id="SSF51735">
    <property type="entry name" value="NAD(P)-binding Rossmann-fold domains"/>
    <property type="match status" value="1"/>
</dbReference>
<feature type="domain" description="NAD-dependent epimerase/dehydratase" evidence="3">
    <location>
        <begin position="12"/>
        <end position="273"/>
    </location>
</feature>
<dbReference type="PANTHER" id="PTHR10366:SF564">
    <property type="entry name" value="STEROL-4-ALPHA-CARBOXYLATE 3-DEHYDROGENASE, DECARBOXYLATING"/>
    <property type="match status" value="1"/>
</dbReference>
<evidence type="ECO:0000256" key="2">
    <source>
        <dbReference type="ARBA" id="ARBA00023445"/>
    </source>
</evidence>
<evidence type="ECO:0000313" key="4">
    <source>
        <dbReference type="EMBL" id="THU78801.1"/>
    </source>
</evidence>
<dbReference type="Gene3D" id="3.40.50.720">
    <property type="entry name" value="NAD(P)-binding Rossmann-like Domain"/>
    <property type="match status" value="1"/>
</dbReference>
<evidence type="ECO:0000256" key="1">
    <source>
        <dbReference type="ARBA" id="ARBA00023002"/>
    </source>
</evidence>
<sequence>MPAIISPDSSTVLVTGANGFIATWLIGDLLDKGYTVKAAVRSERKGKHLLEVYNKYKNESKLGLVVIGDDMGKTGAFDEAVQGVDAVIHTAASVHLNAKEPREIINPAVRGVTGIMESLLKYGTSVKRLVITSSCAAICAFSTVPVTLSEENWNDEHVKECEEKGKDASPLAMYAASKTLAEKAGWEFYEKHKSELNWDLCFINPPWVFGPVKHDVKSIDTLNESNLFWYKATIKGDFGNYSPLFTPGHGWVDVREVSAGHIKAMETPEAGGERIIICAGSYVWQDCVDAINSVVPTPWKSHLLPYATGEPDGERVRSITWVTEKEKKILGLKLRTMKETARDILEDYERHGWA</sequence>
<name>A0A4S8KT00_DENBC</name>
<dbReference type="Pfam" id="PF01370">
    <property type="entry name" value="Epimerase"/>
    <property type="match status" value="1"/>
</dbReference>
<reference evidence="4 5" key="1">
    <citation type="journal article" date="2019" name="Nat. Ecol. Evol.">
        <title>Megaphylogeny resolves global patterns of mushroom evolution.</title>
        <authorList>
            <person name="Varga T."/>
            <person name="Krizsan K."/>
            <person name="Foldi C."/>
            <person name="Dima B."/>
            <person name="Sanchez-Garcia M."/>
            <person name="Sanchez-Ramirez S."/>
            <person name="Szollosi G.J."/>
            <person name="Szarkandi J.G."/>
            <person name="Papp V."/>
            <person name="Albert L."/>
            <person name="Andreopoulos W."/>
            <person name="Angelini C."/>
            <person name="Antonin V."/>
            <person name="Barry K.W."/>
            <person name="Bougher N.L."/>
            <person name="Buchanan P."/>
            <person name="Buyck B."/>
            <person name="Bense V."/>
            <person name="Catcheside P."/>
            <person name="Chovatia M."/>
            <person name="Cooper J."/>
            <person name="Damon W."/>
            <person name="Desjardin D."/>
            <person name="Finy P."/>
            <person name="Geml J."/>
            <person name="Haridas S."/>
            <person name="Hughes K."/>
            <person name="Justo A."/>
            <person name="Karasinski D."/>
            <person name="Kautmanova I."/>
            <person name="Kiss B."/>
            <person name="Kocsube S."/>
            <person name="Kotiranta H."/>
            <person name="LaButti K.M."/>
            <person name="Lechner B.E."/>
            <person name="Liimatainen K."/>
            <person name="Lipzen A."/>
            <person name="Lukacs Z."/>
            <person name="Mihaltcheva S."/>
            <person name="Morgado L.N."/>
            <person name="Niskanen T."/>
            <person name="Noordeloos M.E."/>
            <person name="Ohm R.A."/>
            <person name="Ortiz-Santana B."/>
            <person name="Ovrebo C."/>
            <person name="Racz N."/>
            <person name="Riley R."/>
            <person name="Savchenko A."/>
            <person name="Shiryaev A."/>
            <person name="Soop K."/>
            <person name="Spirin V."/>
            <person name="Szebenyi C."/>
            <person name="Tomsovsky M."/>
            <person name="Tulloss R.E."/>
            <person name="Uehling J."/>
            <person name="Grigoriev I.V."/>
            <person name="Vagvolgyi C."/>
            <person name="Papp T."/>
            <person name="Martin F.M."/>
            <person name="Miettinen O."/>
            <person name="Hibbett D.S."/>
            <person name="Nagy L.G."/>
        </authorList>
    </citation>
    <scope>NUCLEOTIDE SEQUENCE [LARGE SCALE GENOMIC DNA]</scope>
    <source>
        <strain evidence="4 5">CBS 962.96</strain>
    </source>
</reference>
<proteinExistence type="inferred from homology"/>
<dbReference type="AlphaFoldDB" id="A0A4S8KT00"/>
<evidence type="ECO:0000259" key="3">
    <source>
        <dbReference type="Pfam" id="PF01370"/>
    </source>
</evidence>
<dbReference type="PANTHER" id="PTHR10366">
    <property type="entry name" value="NAD DEPENDENT EPIMERASE/DEHYDRATASE"/>
    <property type="match status" value="1"/>
</dbReference>
<comment type="similarity">
    <text evidence="2">Belongs to the NAD(P)-dependent epimerase/dehydratase family. Dihydroflavonol-4-reductase subfamily.</text>
</comment>